<feature type="region of interest" description="Disordered" evidence="1">
    <location>
        <begin position="115"/>
        <end position="135"/>
    </location>
</feature>
<gene>
    <name evidence="2" type="ORF">Q31b_57520</name>
</gene>
<proteinExistence type="predicted"/>
<organism evidence="2 3">
    <name type="scientific">Novipirellula aureliae</name>
    <dbReference type="NCBI Taxonomy" id="2527966"/>
    <lineage>
        <taxon>Bacteria</taxon>
        <taxon>Pseudomonadati</taxon>
        <taxon>Planctomycetota</taxon>
        <taxon>Planctomycetia</taxon>
        <taxon>Pirellulales</taxon>
        <taxon>Pirellulaceae</taxon>
        <taxon>Novipirellula</taxon>
    </lineage>
</organism>
<sequence length="145" mass="16350">MWSCKFCRDGFVLSNAMVRFPLSALEMRQFYASLELMVGAISLGEYQEVLCGKGPDSAPPQQANPDIILEDPEKPGGYVLRLWRSDPISNTWQRFELTLSEEDVNGLLATRGMLEDQFNDPDDSDDDEDNANWVDGSGRFKAMTF</sequence>
<protein>
    <submittedName>
        <fullName evidence="2">Uncharacterized protein</fullName>
    </submittedName>
</protein>
<comment type="caution">
    <text evidence="2">The sequence shown here is derived from an EMBL/GenBank/DDBJ whole genome shotgun (WGS) entry which is preliminary data.</text>
</comment>
<dbReference type="Proteomes" id="UP000315471">
    <property type="component" value="Unassembled WGS sequence"/>
</dbReference>
<dbReference type="AlphaFoldDB" id="A0A5C6DB98"/>
<name>A0A5C6DB98_9BACT</name>
<evidence type="ECO:0000313" key="2">
    <source>
        <dbReference type="EMBL" id="TWU33435.1"/>
    </source>
</evidence>
<dbReference type="EMBL" id="SJPY01000014">
    <property type="protein sequence ID" value="TWU33435.1"/>
    <property type="molecule type" value="Genomic_DNA"/>
</dbReference>
<evidence type="ECO:0000256" key="1">
    <source>
        <dbReference type="SAM" id="MobiDB-lite"/>
    </source>
</evidence>
<reference evidence="2 3" key="1">
    <citation type="submission" date="2019-02" db="EMBL/GenBank/DDBJ databases">
        <title>Deep-cultivation of Planctomycetes and their phenomic and genomic characterization uncovers novel biology.</title>
        <authorList>
            <person name="Wiegand S."/>
            <person name="Jogler M."/>
            <person name="Boedeker C."/>
            <person name="Pinto D."/>
            <person name="Vollmers J."/>
            <person name="Rivas-Marin E."/>
            <person name="Kohn T."/>
            <person name="Peeters S.H."/>
            <person name="Heuer A."/>
            <person name="Rast P."/>
            <person name="Oberbeckmann S."/>
            <person name="Bunk B."/>
            <person name="Jeske O."/>
            <person name="Meyerdierks A."/>
            <person name="Storesund J.E."/>
            <person name="Kallscheuer N."/>
            <person name="Luecker S."/>
            <person name="Lage O.M."/>
            <person name="Pohl T."/>
            <person name="Merkel B.J."/>
            <person name="Hornburger P."/>
            <person name="Mueller R.-W."/>
            <person name="Bruemmer F."/>
            <person name="Labrenz M."/>
            <person name="Spormann A.M."/>
            <person name="Op Den Camp H."/>
            <person name="Overmann J."/>
            <person name="Amann R."/>
            <person name="Jetten M.S.M."/>
            <person name="Mascher T."/>
            <person name="Medema M.H."/>
            <person name="Devos D.P."/>
            <person name="Kaster A.-K."/>
            <person name="Ovreas L."/>
            <person name="Rohde M."/>
            <person name="Galperin M.Y."/>
            <person name="Jogler C."/>
        </authorList>
    </citation>
    <scope>NUCLEOTIDE SEQUENCE [LARGE SCALE GENOMIC DNA]</scope>
    <source>
        <strain evidence="2 3">Q31b</strain>
    </source>
</reference>
<accession>A0A5C6DB98</accession>
<keyword evidence="3" id="KW-1185">Reference proteome</keyword>
<evidence type="ECO:0000313" key="3">
    <source>
        <dbReference type="Proteomes" id="UP000315471"/>
    </source>
</evidence>
<feature type="compositionally biased region" description="Acidic residues" evidence="1">
    <location>
        <begin position="117"/>
        <end position="130"/>
    </location>
</feature>